<gene>
    <name evidence="2" type="ORF">BT96DRAFT_1097929</name>
</gene>
<dbReference type="OrthoDB" id="3257061at2759"/>
<dbReference type="InterPro" id="IPR046700">
    <property type="entry name" value="DUF6570"/>
</dbReference>
<feature type="domain" description="DUF6570" evidence="1">
    <location>
        <begin position="17"/>
        <end position="61"/>
    </location>
</feature>
<dbReference type="Proteomes" id="UP000799118">
    <property type="component" value="Unassembled WGS sequence"/>
</dbReference>
<evidence type="ECO:0000313" key="3">
    <source>
        <dbReference type="Proteomes" id="UP000799118"/>
    </source>
</evidence>
<dbReference type="AlphaFoldDB" id="A0A6A4HN35"/>
<sequence length="131" mass="15203">MLRDYMAHHPLKKTLFSCMACAHPWSPSDLNDLISIVFVGPRKLTRQELRKLFVRQCKISNIAANHIGCIQLPDPNENILNLFPEMIYYLGLKSASFTIMKLIQKVCLKRRSRVLTNIPVRFSQKRLSKMC</sequence>
<name>A0A6A4HN35_9AGAR</name>
<accession>A0A6A4HN35</accession>
<protein>
    <recommendedName>
        <fullName evidence="1">DUF6570 domain-containing protein</fullName>
    </recommendedName>
</protein>
<evidence type="ECO:0000313" key="2">
    <source>
        <dbReference type="EMBL" id="KAE9400372.1"/>
    </source>
</evidence>
<evidence type="ECO:0000259" key="1">
    <source>
        <dbReference type="Pfam" id="PF20209"/>
    </source>
</evidence>
<dbReference type="Pfam" id="PF20209">
    <property type="entry name" value="DUF6570"/>
    <property type="match status" value="1"/>
</dbReference>
<proteinExistence type="predicted"/>
<reference evidence="2" key="1">
    <citation type="journal article" date="2019" name="Environ. Microbiol.">
        <title>Fungal ecological strategies reflected in gene transcription - a case study of two litter decomposers.</title>
        <authorList>
            <person name="Barbi F."/>
            <person name="Kohler A."/>
            <person name="Barry K."/>
            <person name="Baskaran P."/>
            <person name="Daum C."/>
            <person name="Fauchery L."/>
            <person name="Ihrmark K."/>
            <person name="Kuo A."/>
            <person name="LaButti K."/>
            <person name="Lipzen A."/>
            <person name="Morin E."/>
            <person name="Grigoriev I.V."/>
            <person name="Henrissat B."/>
            <person name="Lindahl B."/>
            <person name="Martin F."/>
        </authorList>
    </citation>
    <scope>NUCLEOTIDE SEQUENCE</scope>
    <source>
        <strain evidence="2">JB14</strain>
    </source>
</reference>
<dbReference type="EMBL" id="ML769457">
    <property type="protein sequence ID" value="KAE9400372.1"/>
    <property type="molecule type" value="Genomic_DNA"/>
</dbReference>
<organism evidence="2 3">
    <name type="scientific">Gymnopus androsaceus JB14</name>
    <dbReference type="NCBI Taxonomy" id="1447944"/>
    <lineage>
        <taxon>Eukaryota</taxon>
        <taxon>Fungi</taxon>
        <taxon>Dikarya</taxon>
        <taxon>Basidiomycota</taxon>
        <taxon>Agaricomycotina</taxon>
        <taxon>Agaricomycetes</taxon>
        <taxon>Agaricomycetidae</taxon>
        <taxon>Agaricales</taxon>
        <taxon>Marasmiineae</taxon>
        <taxon>Omphalotaceae</taxon>
        <taxon>Gymnopus</taxon>
    </lineage>
</organism>
<keyword evidence="3" id="KW-1185">Reference proteome</keyword>